<proteinExistence type="predicted"/>
<protein>
    <submittedName>
        <fullName evidence="1">Uncharacterized protein</fullName>
    </submittedName>
</protein>
<dbReference type="AlphaFoldDB" id="A0A0V0ZTS2"/>
<organism evidence="1 2">
    <name type="scientific">Trichinella spiralis</name>
    <name type="common">Trichina worm</name>
    <dbReference type="NCBI Taxonomy" id="6334"/>
    <lineage>
        <taxon>Eukaryota</taxon>
        <taxon>Metazoa</taxon>
        <taxon>Ecdysozoa</taxon>
        <taxon>Nematoda</taxon>
        <taxon>Enoplea</taxon>
        <taxon>Dorylaimia</taxon>
        <taxon>Trichinellida</taxon>
        <taxon>Trichinellidae</taxon>
        <taxon>Trichinella</taxon>
    </lineage>
</organism>
<dbReference type="EMBL" id="JYDH01002238">
    <property type="protein sequence ID" value="KRY15937.1"/>
    <property type="molecule type" value="Genomic_DNA"/>
</dbReference>
<dbReference type="InParanoid" id="A0A0V0ZTS2"/>
<accession>A0A0V0ZTS2</accession>
<comment type="caution">
    <text evidence="1">The sequence shown here is derived from an EMBL/GenBank/DDBJ whole genome shotgun (WGS) entry which is preliminary data.</text>
</comment>
<name>A0A0V0ZTS2_TRISP</name>
<sequence length="56" mass="6593">MLERIKTTRKKGYSTVITALKINNRSEDSLEVFNMSDYFGQRNKDMYGKHLCSLIF</sequence>
<keyword evidence="2" id="KW-1185">Reference proteome</keyword>
<evidence type="ECO:0000313" key="2">
    <source>
        <dbReference type="Proteomes" id="UP000054776"/>
    </source>
</evidence>
<gene>
    <name evidence="1" type="ORF">T01_11655</name>
</gene>
<dbReference type="Proteomes" id="UP000054776">
    <property type="component" value="Unassembled WGS sequence"/>
</dbReference>
<evidence type="ECO:0000313" key="1">
    <source>
        <dbReference type="EMBL" id="KRY15937.1"/>
    </source>
</evidence>
<reference evidence="1 2" key="1">
    <citation type="submission" date="2015-01" db="EMBL/GenBank/DDBJ databases">
        <title>Evolution of Trichinella species and genotypes.</title>
        <authorList>
            <person name="Korhonen P.K."/>
            <person name="Edoardo P."/>
            <person name="Giuseppe L.R."/>
            <person name="Gasser R.B."/>
        </authorList>
    </citation>
    <scope>NUCLEOTIDE SEQUENCE [LARGE SCALE GENOMIC DNA]</scope>
    <source>
        <strain evidence="1">ISS3</strain>
    </source>
</reference>